<gene>
    <name evidence="4" type="ORF">D0Y65_035858</name>
</gene>
<dbReference type="EMBL" id="QZWG01000013">
    <property type="protein sequence ID" value="RZB71101.1"/>
    <property type="molecule type" value="Genomic_DNA"/>
</dbReference>
<evidence type="ECO:0000256" key="1">
    <source>
        <dbReference type="ARBA" id="ARBA00022729"/>
    </source>
</evidence>
<feature type="signal peptide" evidence="2">
    <location>
        <begin position="1"/>
        <end position="23"/>
    </location>
</feature>
<dbReference type="GO" id="GO:0003993">
    <property type="term" value="F:acid phosphatase activity"/>
    <property type="evidence" value="ECO:0007669"/>
    <property type="project" value="InterPro"/>
</dbReference>
<protein>
    <submittedName>
        <fullName evidence="4">Purple acid phosphatase 23 isoform B</fullName>
    </submittedName>
    <submittedName>
        <fullName evidence="5">Purple acid phosphatase 23 isoform C</fullName>
    </submittedName>
</protein>
<name>A0A445HBX7_GLYSO</name>
<evidence type="ECO:0000313" key="6">
    <source>
        <dbReference type="Proteomes" id="UP000289340"/>
    </source>
</evidence>
<organism evidence="4 6">
    <name type="scientific">Glycine soja</name>
    <name type="common">Wild soybean</name>
    <dbReference type="NCBI Taxonomy" id="3848"/>
    <lineage>
        <taxon>Eukaryota</taxon>
        <taxon>Viridiplantae</taxon>
        <taxon>Streptophyta</taxon>
        <taxon>Embryophyta</taxon>
        <taxon>Tracheophyta</taxon>
        <taxon>Spermatophyta</taxon>
        <taxon>Magnoliopsida</taxon>
        <taxon>eudicotyledons</taxon>
        <taxon>Gunneridae</taxon>
        <taxon>Pentapetalae</taxon>
        <taxon>rosids</taxon>
        <taxon>fabids</taxon>
        <taxon>Fabales</taxon>
        <taxon>Fabaceae</taxon>
        <taxon>Papilionoideae</taxon>
        <taxon>50 kb inversion clade</taxon>
        <taxon>NPAAA clade</taxon>
        <taxon>indigoferoid/millettioid clade</taxon>
        <taxon>Phaseoleae</taxon>
        <taxon>Glycine</taxon>
        <taxon>Glycine subgen. Soja</taxon>
    </lineage>
</organism>
<feature type="domain" description="Purple acid phosphatase N-terminal" evidence="3">
    <location>
        <begin position="68"/>
        <end position="190"/>
    </location>
</feature>
<reference evidence="4 6" key="1">
    <citation type="submission" date="2018-09" db="EMBL/GenBank/DDBJ databases">
        <title>A high-quality reference genome of wild soybean provides a powerful tool to mine soybean genomes.</title>
        <authorList>
            <person name="Xie M."/>
            <person name="Chung C.Y.L."/>
            <person name="Li M.-W."/>
            <person name="Wong F.-L."/>
            <person name="Chan T.-F."/>
            <person name="Lam H.-M."/>
        </authorList>
    </citation>
    <scope>NUCLEOTIDE SEQUENCE [LARGE SCALE GENOMIC DNA]</scope>
    <source>
        <strain evidence="6">cv. W05</strain>
        <tissue evidence="4">Hypocotyl of etiolated seedlings</tissue>
    </source>
</reference>
<comment type="caution">
    <text evidence="4">The sequence shown here is derived from an EMBL/GenBank/DDBJ whole genome shotgun (WGS) entry which is preliminary data.</text>
</comment>
<dbReference type="InterPro" id="IPR008963">
    <property type="entry name" value="Purple_acid_Pase-like_N"/>
</dbReference>
<dbReference type="InterPro" id="IPR015914">
    <property type="entry name" value="PAPs_N"/>
</dbReference>
<evidence type="ECO:0000256" key="2">
    <source>
        <dbReference type="SAM" id="SignalP"/>
    </source>
</evidence>
<dbReference type="InterPro" id="IPR039331">
    <property type="entry name" value="PAPs-like"/>
</dbReference>
<keyword evidence="6" id="KW-1185">Reference proteome</keyword>
<dbReference type="PANTHER" id="PTHR22953">
    <property type="entry name" value="ACID PHOSPHATASE RELATED"/>
    <property type="match status" value="1"/>
</dbReference>
<evidence type="ECO:0000313" key="5">
    <source>
        <dbReference type="EMBL" id="RZB71101.1"/>
    </source>
</evidence>
<evidence type="ECO:0000313" key="4">
    <source>
        <dbReference type="EMBL" id="RZB71100.1"/>
    </source>
</evidence>
<accession>A0A445HBX7</accession>
<dbReference type="EMBL" id="QZWG01000013">
    <property type="protein sequence ID" value="RZB71100.1"/>
    <property type="molecule type" value="Genomic_DNA"/>
</dbReference>
<dbReference type="PANTHER" id="PTHR22953:SF153">
    <property type="entry name" value="PURPLE ACID PHOSPHATASE"/>
    <property type="match status" value="1"/>
</dbReference>
<feature type="chain" id="PRO_5033431884" evidence="2">
    <location>
        <begin position="24"/>
        <end position="224"/>
    </location>
</feature>
<keyword evidence="1 2" id="KW-0732">Signal</keyword>
<dbReference type="AlphaFoldDB" id="A0A445HBX7"/>
<evidence type="ECO:0000259" key="3">
    <source>
        <dbReference type="Pfam" id="PF16656"/>
    </source>
</evidence>
<proteinExistence type="predicted"/>
<dbReference type="Proteomes" id="UP000289340">
    <property type="component" value="Chromosome 13"/>
</dbReference>
<sequence length="224" mass="25070">MKICTTFFMPLAMVLVMMAVAESHIPTTLDGPFDPVTHRFDPSLRQDSEDLPVTHPRLRKNVTSNFAEQIALAISSPTSMWVSWVTGALSTLRISKKFCFLRIGLNVTPIDSASVESEVWYGKESGKYISVRKGDSVVYSLLYPFEGLWNYTSGIIHHVKLKGLEPSTRYYYKCGDSSTPAMSREFIFETFPKPSPNNYPARIAVIGDLGLTSNSTSTIDHLKF</sequence>
<dbReference type="Pfam" id="PF16656">
    <property type="entry name" value="Pur_ac_phosph_N"/>
    <property type="match status" value="1"/>
</dbReference>
<dbReference type="Gene3D" id="2.60.40.380">
    <property type="entry name" value="Purple acid phosphatase-like, N-terminal"/>
    <property type="match status" value="1"/>
</dbReference>
<dbReference type="GO" id="GO:0046872">
    <property type="term" value="F:metal ion binding"/>
    <property type="evidence" value="ECO:0007669"/>
    <property type="project" value="InterPro"/>
</dbReference>
<dbReference type="SUPFAM" id="SSF49363">
    <property type="entry name" value="Purple acid phosphatase, N-terminal domain"/>
    <property type="match status" value="1"/>
</dbReference>